<keyword evidence="1" id="KW-1133">Transmembrane helix</keyword>
<dbReference type="KEGG" id="iis:EYM_07710"/>
<proteinExistence type="predicted"/>
<dbReference type="RefSeq" id="WP_075050496.1">
    <property type="nucleotide sequence ID" value="NZ_CP006867.1"/>
</dbReference>
<dbReference type="GeneID" id="30680914"/>
<accession>A0A0U3FAU8</accession>
<dbReference type="EMBL" id="CP006867">
    <property type="protein sequence ID" value="ALU12809.1"/>
    <property type="molecule type" value="Genomic_DNA"/>
</dbReference>
<feature type="transmembrane region" description="Helical" evidence="1">
    <location>
        <begin position="96"/>
        <end position="116"/>
    </location>
</feature>
<protein>
    <submittedName>
        <fullName evidence="2">Uncharacterized protein</fullName>
    </submittedName>
</protein>
<dbReference type="STRING" id="940295.EYM_07710"/>
<dbReference type="AlphaFoldDB" id="A0A0U3FAU8"/>
<dbReference type="Proteomes" id="UP000060778">
    <property type="component" value="Chromosome"/>
</dbReference>
<evidence type="ECO:0000256" key="1">
    <source>
        <dbReference type="SAM" id="Phobius"/>
    </source>
</evidence>
<feature type="transmembrane region" description="Helical" evidence="1">
    <location>
        <begin position="63"/>
        <end position="84"/>
    </location>
</feature>
<name>A0A0U3FAU8_9CREN</name>
<dbReference type="OrthoDB" id="290724at2157"/>
<keyword evidence="1" id="KW-0472">Membrane</keyword>
<keyword evidence="1" id="KW-0812">Transmembrane</keyword>
<organism evidence="2 3">
    <name type="scientific">Ignicoccus islandicus DSM 13165</name>
    <dbReference type="NCBI Taxonomy" id="940295"/>
    <lineage>
        <taxon>Archaea</taxon>
        <taxon>Thermoproteota</taxon>
        <taxon>Thermoprotei</taxon>
        <taxon>Desulfurococcales</taxon>
        <taxon>Desulfurococcaceae</taxon>
        <taxon>Ignicoccus</taxon>
    </lineage>
</organism>
<sequence length="117" mass="12871">MMKSSGRTSGGRKRPAQLIRISIGIIGWLLSPLTPWNDAFVNVPLSLAISKILQVCCMIDTKIGYWIGYSFTNVLGLILMVLAGRGFTESKIDLKSIVQSILIALIMYIFLILLGIV</sequence>
<dbReference type="Pfam" id="PF25937">
    <property type="entry name" value="DUF7980"/>
    <property type="match status" value="1"/>
</dbReference>
<gene>
    <name evidence="2" type="ORF">EYM_07710</name>
</gene>
<evidence type="ECO:0000313" key="2">
    <source>
        <dbReference type="EMBL" id="ALU12809.1"/>
    </source>
</evidence>
<keyword evidence="3" id="KW-1185">Reference proteome</keyword>
<dbReference type="InterPro" id="IPR058286">
    <property type="entry name" value="DUF7980"/>
</dbReference>
<evidence type="ECO:0000313" key="3">
    <source>
        <dbReference type="Proteomes" id="UP000060778"/>
    </source>
</evidence>
<reference evidence="2 3" key="1">
    <citation type="submission" date="2013-11" db="EMBL/GenBank/DDBJ databases">
        <title>Comparative genomics of Ignicoccus.</title>
        <authorList>
            <person name="Podar M."/>
        </authorList>
    </citation>
    <scope>NUCLEOTIDE SEQUENCE [LARGE SCALE GENOMIC DNA]</scope>
    <source>
        <strain evidence="2 3">DSM 13165</strain>
    </source>
</reference>